<dbReference type="InterPro" id="IPR029478">
    <property type="entry name" value="TM1586_NiRdase"/>
</dbReference>
<accession>A0A6M0H588</accession>
<dbReference type="SUPFAM" id="SSF55469">
    <property type="entry name" value="FMN-dependent nitroreductase-like"/>
    <property type="match status" value="1"/>
</dbReference>
<proteinExistence type="inferred from homology"/>
<organism evidence="4 5">
    <name type="scientific">Clostridium senegalense</name>
    <dbReference type="NCBI Taxonomy" id="1465809"/>
    <lineage>
        <taxon>Bacteria</taxon>
        <taxon>Bacillati</taxon>
        <taxon>Bacillota</taxon>
        <taxon>Clostridia</taxon>
        <taxon>Eubacteriales</taxon>
        <taxon>Clostridiaceae</taxon>
        <taxon>Clostridium</taxon>
    </lineage>
</organism>
<dbReference type="Gene3D" id="3.40.109.10">
    <property type="entry name" value="NADH Oxidase"/>
    <property type="match status" value="1"/>
</dbReference>
<evidence type="ECO:0000313" key="4">
    <source>
        <dbReference type="EMBL" id="NEU05233.1"/>
    </source>
</evidence>
<name>A0A6M0H588_9CLOT</name>
<comment type="similarity">
    <text evidence="1">Belongs to the nitroreductase family.</text>
</comment>
<dbReference type="GO" id="GO:0016491">
    <property type="term" value="F:oxidoreductase activity"/>
    <property type="evidence" value="ECO:0007669"/>
    <property type="project" value="UniProtKB-KW"/>
</dbReference>
<evidence type="ECO:0000256" key="2">
    <source>
        <dbReference type="ARBA" id="ARBA00023002"/>
    </source>
</evidence>
<dbReference type="CDD" id="cd02062">
    <property type="entry name" value="Nitro_FMN_reductase"/>
    <property type="match status" value="1"/>
</dbReference>
<dbReference type="PANTHER" id="PTHR43673:SF10">
    <property type="entry name" value="NADH DEHYDROGENASE_NAD(P)H NITROREDUCTASE XCC3605-RELATED"/>
    <property type="match status" value="1"/>
</dbReference>
<dbReference type="RefSeq" id="WP_199870097.1">
    <property type="nucleotide sequence ID" value="NZ_JAAGPU010000017.1"/>
</dbReference>
<feature type="domain" description="Putative nitroreductase TM1586" evidence="3">
    <location>
        <begin position="8"/>
        <end position="232"/>
    </location>
</feature>
<evidence type="ECO:0000313" key="5">
    <source>
        <dbReference type="Proteomes" id="UP000481872"/>
    </source>
</evidence>
<evidence type="ECO:0000259" key="3">
    <source>
        <dbReference type="Pfam" id="PF14512"/>
    </source>
</evidence>
<comment type="caution">
    <text evidence="4">The sequence shown here is derived from an EMBL/GenBank/DDBJ whole genome shotgun (WGS) entry which is preliminary data.</text>
</comment>
<sequence length="251" mass="28679">MELKTQWYKSIDRRTSRRTYMDKDLNLDHLNKISSLIEKINKESSLNIQLIKDGEKPFKGIKKSYGMISGVKSFIALVGKEDIINVESKIGYFGEALVLESTSLGIGTCWLGGTYDKKEVENTIDIKNNEKLYCVISIGYVKEAKGIKEKLLSSFSKNRKSSNEILRCNEKEVPNWVENGIEAVRKAPSAINKQPWKYEYSKGNIKAFIDEQKHGYEKIDLGISMLHFQLGAKNSGYVGNWEYINNINIFK</sequence>
<protein>
    <recommendedName>
        <fullName evidence="3">Putative nitroreductase TM1586 domain-containing protein</fullName>
    </recommendedName>
</protein>
<evidence type="ECO:0000256" key="1">
    <source>
        <dbReference type="ARBA" id="ARBA00007118"/>
    </source>
</evidence>
<gene>
    <name evidence="4" type="ORF">G3M99_10290</name>
</gene>
<dbReference type="AlphaFoldDB" id="A0A6M0H588"/>
<dbReference type="Proteomes" id="UP000481872">
    <property type="component" value="Unassembled WGS sequence"/>
</dbReference>
<dbReference type="EMBL" id="JAAGPU010000017">
    <property type="protein sequence ID" value="NEU05233.1"/>
    <property type="molecule type" value="Genomic_DNA"/>
</dbReference>
<dbReference type="Gene3D" id="3.40.109.30">
    <property type="entry name" value="putative nitroreductase (tm1586), domain 2"/>
    <property type="match status" value="1"/>
</dbReference>
<reference evidence="4 5" key="1">
    <citation type="submission" date="2020-02" db="EMBL/GenBank/DDBJ databases">
        <title>Genome assembly of a novel Clostridium senegalense strain.</title>
        <authorList>
            <person name="Gupta T.B."/>
            <person name="Jauregui R."/>
            <person name="Maclean P."/>
            <person name="Nawarathana A."/>
            <person name="Brightwell G."/>
        </authorList>
    </citation>
    <scope>NUCLEOTIDE SEQUENCE [LARGE SCALE GENOMIC DNA]</scope>
    <source>
        <strain evidence="4 5">AGRFS4</strain>
    </source>
</reference>
<keyword evidence="2" id="KW-0560">Oxidoreductase</keyword>
<dbReference type="InterPro" id="IPR000415">
    <property type="entry name" value="Nitroreductase-like"/>
</dbReference>
<keyword evidence="5" id="KW-1185">Reference proteome</keyword>
<dbReference type="PANTHER" id="PTHR43673">
    <property type="entry name" value="NAD(P)H NITROREDUCTASE YDGI-RELATED"/>
    <property type="match status" value="1"/>
</dbReference>
<dbReference type="Pfam" id="PF14512">
    <property type="entry name" value="TM1586_NiRdase"/>
    <property type="match status" value="1"/>
</dbReference>